<gene>
    <name evidence="1" type="ORF">OESDEN_17468</name>
</gene>
<dbReference type="EMBL" id="KN576826">
    <property type="protein sequence ID" value="KHJ82837.1"/>
    <property type="molecule type" value="Genomic_DNA"/>
</dbReference>
<proteinExistence type="predicted"/>
<evidence type="ECO:0000313" key="2">
    <source>
        <dbReference type="Proteomes" id="UP000053660"/>
    </source>
</evidence>
<accession>A0A0B1SH07</accession>
<reference evidence="1 2" key="1">
    <citation type="submission" date="2014-03" db="EMBL/GenBank/DDBJ databases">
        <title>Draft genome of the hookworm Oesophagostomum dentatum.</title>
        <authorList>
            <person name="Mitreva M."/>
        </authorList>
    </citation>
    <scope>NUCLEOTIDE SEQUENCE [LARGE SCALE GENOMIC DNA]</scope>
    <source>
        <strain evidence="1 2">OD-Hann</strain>
    </source>
</reference>
<evidence type="ECO:0000313" key="1">
    <source>
        <dbReference type="EMBL" id="KHJ82837.1"/>
    </source>
</evidence>
<sequence length="43" mass="4735">MAIDSETGSYAKSEFLEMSVKNQPARGIRETTNFIKTSAVQVV</sequence>
<dbReference type="AlphaFoldDB" id="A0A0B1SH07"/>
<keyword evidence="2" id="KW-1185">Reference proteome</keyword>
<dbReference type="Proteomes" id="UP000053660">
    <property type="component" value="Unassembled WGS sequence"/>
</dbReference>
<protein>
    <submittedName>
        <fullName evidence="1">Uncharacterized protein</fullName>
    </submittedName>
</protein>
<organism evidence="1 2">
    <name type="scientific">Oesophagostomum dentatum</name>
    <name type="common">Nodular worm</name>
    <dbReference type="NCBI Taxonomy" id="61180"/>
    <lineage>
        <taxon>Eukaryota</taxon>
        <taxon>Metazoa</taxon>
        <taxon>Ecdysozoa</taxon>
        <taxon>Nematoda</taxon>
        <taxon>Chromadorea</taxon>
        <taxon>Rhabditida</taxon>
        <taxon>Rhabditina</taxon>
        <taxon>Rhabditomorpha</taxon>
        <taxon>Strongyloidea</taxon>
        <taxon>Strongylidae</taxon>
        <taxon>Oesophagostomum</taxon>
    </lineage>
</organism>
<name>A0A0B1SH07_OESDE</name>